<evidence type="ECO:0000256" key="3">
    <source>
        <dbReference type="ARBA" id="ARBA00022692"/>
    </source>
</evidence>
<keyword evidence="5 6" id="KW-0472">Membrane</keyword>
<dbReference type="EMBL" id="JAAMPC010000002">
    <property type="protein sequence ID" value="KAG2327274.1"/>
    <property type="molecule type" value="Genomic_DNA"/>
</dbReference>
<evidence type="ECO:0000256" key="6">
    <source>
        <dbReference type="SAM" id="Phobius"/>
    </source>
</evidence>
<proteinExistence type="inferred from homology"/>
<reference evidence="7 8" key="1">
    <citation type="submission" date="2020-02" db="EMBL/GenBank/DDBJ databases">
        <authorList>
            <person name="Ma Q."/>
            <person name="Huang Y."/>
            <person name="Song X."/>
            <person name="Pei D."/>
        </authorList>
    </citation>
    <scope>NUCLEOTIDE SEQUENCE [LARGE SCALE GENOMIC DNA]</scope>
    <source>
        <strain evidence="7">Sxm20200214</strain>
        <tissue evidence="7">Leaf</tissue>
    </source>
</reference>
<name>A0A8X7WCR9_BRACI</name>
<keyword evidence="4 6" id="KW-1133">Transmembrane helix</keyword>
<dbReference type="Proteomes" id="UP000886595">
    <property type="component" value="Unassembled WGS sequence"/>
</dbReference>
<dbReference type="PANTHER" id="PTHR31113:SF13">
    <property type="entry name" value="(RAPE) HYPOTHETICAL PROTEIN"/>
    <property type="match status" value="1"/>
</dbReference>
<evidence type="ECO:0000313" key="8">
    <source>
        <dbReference type="Proteomes" id="UP000886595"/>
    </source>
</evidence>
<dbReference type="PANTHER" id="PTHR31113">
    <property type="entry name" value="UPF0496 PROTEIN 3-RELATED"/>
    <property type="match status" value="1"/>
</dbReference>
<comment type="caution">
    <text evidence="7">The sequence shown here is derived from an EMBL/GenBank/DDBJ whole genome shotgun (WGS) entry which is preliminary data.</text>
</comment>
<dbReference type="Pfam" id="PF05055">
    <property type="entry name" value="DUF677"/>
    <property type="match status" value="1"/>
</dbReference>
<protein>
    <submittedName>
        <fullName evidence="7">Uncharacterized protein</fullName>
    </submittedName>
</protein>
<accession>A0A8X7WCR9</accession>
<dbReference type="AlphaFoldDB" id="A0A8X7WCR9"/>
<comment type="similarity">
    <text evidence="2">Belongs to the UPF0496 family.</text>
</comment>
<dbReference type="InterPro" id="IPR007749">
    <property type="entry name" value="DUF677"/>
</dbReference>
<evidence type="ECO:0000256" key="4">
    <source>
        <dbReference type="ARBA" id="ARBA00022989"/>
    </source>
</evidence>
<gene>
    <name evidence="7" type="ORF">Bca52824_010002</name>
</gene>
<evidence type="ECO:0000256" key="2">
    <source>
        <dbReference type="ARBA" id="ARBA00009074"/>
    </source>
</evidence>
<sequence>MGDPFEGEFLTQYESVYEQQVLLLEELGKLKAKVDKKQRNVKTWRRLCNVVFMTAFVSVLILSVTCYARNQEDSRWSYG</sequence>
<dbReference type="GO" id="GO:0016020">
    <property type="term" value="C:membrane"/>
    <property type="evidence" value="ECO:0007669"/>
    <property type="project" value="UniProtKB-SubCell"/>
</dbReference>
<feature type="transmembrane region" description="Helical" evidence="6">
    <location>
        <begin position="47"/>
        <end position="70"/>
    </location>
</feature>
<keyword evidence="3 6" id="KW-0812">Transmembrane</keyword>
<keyword evidence="8" id="KW-1185">Reference proteome</keyword>
<organism evidence="7 8">
    <name type="scientific">Brassica carinata</name>
    <name type="common">Ethiopian mustard</name>
    <name type="synonym">Abyssinian cabbage</name>
    <dbReference type="NCBI Taxonomy" id="52824"/>
    <lineage>
        <taxon>Eukaryota</taxon>
        <taxon>Viridiplantae</taxon>
        <taxon>Streptophyta</taxon>
        <taxon>Embryophyta</taxon>
        <taxon>Tracheophyta</taxon>
        <taxon>Spermatophyta</taxon>
        <taxon>Magnoliopsida</taxon>
        <taxon>eudicotyledons</taxon>
        <taxon>Gunneridae</taxon>
        <taxon>Pentapetalae</taxon>
        <taxon>rosids</taxon>
        <taxon>malvids</taxon>
        <taxon>Brassicales</taxon>
        <taxon>Brassicaceae</taxon>
        <taxon>Brassiceae</taxon>
        <taxon>Brassica</taxon>
    </lineage>
</organism>
<evidence type="ECO:0000256" key="5">
    <source>
        <dbReference type="ARBA" id="ARBA00023136"/>
    </source>
</evidence>
<evidence type="ECO:0000313" key="7">
    <source>
        <dbReference type="EMBL" id="KAG2327274.1"/>
    </source>
</evidence>
<comment type="subcellular location">
    <subcellularLocation>
        <location evidence="1">Membrane</location>
        <topology evidence="1">Multi-pass membrane protein</topology>
    </subcellularLocation>
</comment>
<evidence type="ECO:0000256" key="1">
    <source>
        <dbReference type="ARBA" id="ARBA00004141"/>
    </source>
</evidence>